<gene>
    <name evidence="5" type="ORF">SAMN02745751_03649</name>
</gene>
<dbReference type="STRING" id="1121476.SAMN02745751_03649"/>
<dbReference type="OrthoDB" id="63399at2"/>
<dbReference type="PANTHER" id="PTHR37418:SF2">
    <property type="entry name" value="3-KETO-5-AMINOHEXANOATE CLEAVAGE ENZYME"/>
    <property type="match status" value="1"/>
</dbReference>
<dbReference type="AlphaFoldDB" id="A0A1M6N0N2"/>
<reference evidence="5 6" key="1">
    <citation type="submission" date="2016-11" db="EMBL/GenBank/DDBJ databases">
        <authorList>
            <person name="Jaros S."/>
            <person name="Januszkiewicz K."/>
            <person name="Wedrychowicz H."/>
        </authorList>
    </citation>
    <scope>NUCLEOTIDE SEQUENCE [LARGE SCALE GENOMIC DNA]</scope>
    <source>
        <strain evidence="5 6">DSM 17477</strain>
    </source>
</reference>
<evidence type="ECO:0000256" key="3">
    <source>
        <dbReference type="ARBA" id="ARBA00022723"/>
    </source>
</evidence>
<dbReference type="PANTHER" id="PTHR37418">
    <property type="entry name" value="3-KETO-5-AMINOHEXANOATE CLEAVAGE ENZYME-RELATED"/>
    <property type="match status" value="1"/>
</dbReference>
<comment type="cofactor">
    <cofactor evidence="1">
        <name>Zn(2+)</name>
        <dbReference type="ChEBI" id="CHEBI:29105"/>
    </cofactor>
</comment>
<organism evidence="5 6">
    <name type="scientific">Dethiosulfatibacter aminovorans DSM 17477</name>
    <dbReference type="NCBI Taxonomy" id="1121476"/>
    <lineage>
        <taxon>Bacteria</taxon>
        <taxon>Bacillati</taxon>
        <taxon>Bacillota</taxon>
        <taxon>Tissierellia</taxon>
        <taxon>Dethiosulfatibacter</taxon>
    </lineage>
</organism>
<evidence type="ECO:0000256" key="2">
    <source>
        <dbReference type="ARBA" id="ARBA00022679"/>
    </source>
</evidence>
<dbReference type="InterPro" id="IPR013785">
    <property type="entry name" value="Aldolase_TIM"/>
</dbReference>
<keyword evidence="4" id="KW-0862">Zinc</keyword>
<keyword evidence="3" id="KW-0479">Metal-binding</keyword>
<evidence type="ECO:0000256" key="1">
    <source>
        <dbReference type="ARBA" id="ARBA00001947"/>
    </source>
</evidence>
<protein>
    <submittedName>
        <fullName evidence="5">3-keto-5-aminohexanoate cleavage enzyme</fullName>
    </submittedName>
</protein>
<dbReference type="Pfam" id="PF05853">
    <property type="entry name" value="BKACE"/>
    <property type="match status" value="1"/>
</dbReference>
<accession>A0A1M6N0N2</accession>
<sequence>MDKLIITAALTGSLGMKEKTPHVPITPDEIAADALKCYKAGAAIVHVHARDPITQKSVHTAEIFDEISKKIKKLCPELIVQISTGGRAGLSLESRLEAVQINPEMASFTTGSINFPDHIYINSPELIERLAIEMQKRDIKPEVEIFDTGMIPTAMELCERGILKGPLYFNFIMGMKNIQPTNFNQLTLLLNSIPKESPWNISGIGKHQLYTTYLGICLGGNVRVGLEDNLYYSRGVLASNEQLVARAARLSREYGRDVATPEEARKILGM</sequence>
<evidence type="ECO:0000313" key="6">
    <source>
        <dbReference type="Proteomes" id="UP000184052"/>
    </source>
</evidence>
<dbReference type="Gene3D" id="3.20.20.70">
    <property type="entry name" value="Aldolase class I"/>
    <property type="match status" value="1"/>
</dbReference>
<dbReference type="EMBL" id="FQZL01000055">
    <property type="protein sequence ID" value="SHJ89183.1"/>
    <property type="molecule type" value="Genomic_DNA"/>
</dbReference>
<name>A0A1M6N0N2_9FIRM</name>
<evidence type="ECO:0000313" key="5">
    <source>
        <dbReference type="EMBL" id="SHJ89183.1"/>
    </source>
</evidence>
<dbReference type="Proteomes" id="UP000184052">
    <property type="component" value="Unassembled WGS sequence"/>
</dbReference>
<dbReference type="InterPro" id="IPR008567">
    <property type="entry name" value="BKACE"/>
</dbReference>
<proteinExistence type="predicted"/>
<dbReference type="GO" id="GO:0046872">
    <property type="term" value="F:metal ion binding"/>
    <property type="evidence" value="ECO:0007669"/>
    <property type="project" value="UniProtKB-KW"/>
</dbReference>
<evidence type="ECO:0000256" key="4">
    <source>
        <dbReference type="ARBA" id="ARBA00022833"/>
    </source>
</evidence>
<dbReference type="RefSeq" id="WP_073051104.1">
    <property type="nucleotide sequence ID" value="NZ_FQZL01000055.1"/>
</dbReference>
<keyword evidence="6" id="KW-1185">Reference proteome</keyword>
<keyword evidence="2" id="KW-0808">Transferase</keyword>
<dbReference type="GO" id="GO:0043720">
    <property type="term" value="F:3-keto-5-aminohexanoate cleavage activity"/>
    <property type="evidence" value="ECO:0007669"/>
    <property type="project" value="InterPro"/>
</dbReference>